<reference evidence="1 2" key="1">
    <citation type="submission" date="2017-09" db="EMBL/GenBank/DDBJ databases">
        <authorList>
            <person name="Ehlers B."/>
            <person name="Leendertz F.H."/>
        </authorList>
    </citation>
    <scope>NUCLEOTIDE SEQUENCE [LARGE SCALE GENOMIC DNA]</scope>
    <source>
        <strain evidence="1 2">DSM 45537</strain>
    </source>
</reference>
<dbReference type="OrthoDB" id="4560172at2"/>
<proteinExistence type="predicted"/>
<sequence length="68" mass="7502">MSVEPPACAGPVIVGVVEYWARRYPHLKPPIFRAEDVMPLLHGDDAAYNAASTLLDAERVHFPEGDEI</sequence>
<organism evidence="1 2">
    <name type="scientific">Nocardia amikacinitolerans</name>
    <dbReference type="NCBI Taxonomy" id="756689"/>
    <lineage>
        <taxon>Bacteria</taxon>
        <taxon>Bacillati</taxon>
        <taxon>Actinomycetota</taxon>
        <taxon>Actinomycetes</taxon>
        <taxon>Mycobacteriales</taxon>
        <taxon>Nocardiaceae</taxon>
        <taxon>Nocardia</taxon>
    </lineage>
</organism>
<evidence type="ECO:0000313" key="1">
    <source>
        <dbReference type="EMBL" id="SNY84270.1"/>
    </source>
</evidence>
<dbReference type="EMBL" id="OBEG01000003">
    <property type="protein sequence ID" value="SNY84270.1"/>
    <property type="molecule type" value="Genomic_DNA"/>
</dbReference>
<protein>
    <submittedName>
        <fullName evidence="1">Uncharacterized protein</fullName>
    </submittedName>
</protein>
<evidence type="ECO:0000313" key="2">
    <source>
        <dbReference type="Proteomes" id="UP000219565"/>
    </source>
</evidence>
<keyword evidence="2" id="KW-1185">Reference proteome</keyword>
<accession>A0A285LH30</accession>
<dbReference type="Proteomes" id="UP000219565">
    <property type="component" value="Unassembled WGS sequence"/>
</dbReference>
<gene>
    <name evidence="1" type="ORF">SAMN04244553_3612</name>
</gene>
<dbReference type="RefSeq" id="WP_143861464.1">
    <property type="nucleotide sequence ID" value="NZ_OBEG01000003.1"/>
</dbReference>
<dbReference type="AlphaFoldDB" id="A0A285LH30"/>
<name>A0A285LH30_9NOCA</name>